<name>A0AAV4NLW7_CAEEX</name>
<keyword evidence="2" id="KW-1185">Reference proteome</keyword>
<reference evidence="1 2" key="1">
    <citation type="submission" date="2021-06" db="EMBL/GenBank/DDBJ databases">
        <title>Caerostris extrusa draft genome.</title>
        <authorList>
            <person name="Kono N."/>
            <person name="Arakawa K."/>
        </authorList>
    </citation>
    <scope>NUCLEOTIDE SEQUENCE [LARGE SCALE GENOMIC DNA]</scope>
</reference>
<dbReference type="GO" id="GO:0003964">
    <property type="term" value="F:RNA-directed DNA polymerase activity"/>
    <property type="evidence" value="ECO:0007669"/>
    <property type="project" value="UniProtKB-KW"/>
</dbReference>
<evidence type="ECO:0000313" key="1">
    <source>
        <dbReference type="EMBL" id="GIX84936.1"/>
    </source>
</evidence>
<dbReference type="AlphaFoldDB" id="A0AAV4NLW7"/>
<dbReference type="EMBL" id="BPLR01021015">
    <property type="protein sequence ID" value="GIX84936.1"/>
    <property type="molecule type" value="Genomic_DNA"/>
</dbReference>
<organism evidence="1 2">
    <name type="scientific">Caerostris extrusa</name>
    <name type="common">Bark spider</name>
    <name type="synonym">Caerostris bankana</name>
    <dbReference type="NCBI Taxonomy" id="172846"/>
    <lineage>
        <taxon>Eukaryota</taxon>
        <taxon>Metazoa</taxon>
        <taxon>Ecdysozoa</taxon>
        <taxon>Arthropoda</taxon>
        <taxon>Chelicerata</taxon>
        <taxon>Arachnida</taxon>
        <taxon>Araneae</taxon>
        <taxon>Araneomorphae</taxon>
        <taxon>Entelegynae</taxon>
        <taxon>Araneoidea</taxon>
        <taxon>Araneidae</taxon>
        <taxon>Caerostris</taxon>
    </lineage>
</organism>
<keyword evidence="1" id="KW-0695">RNA-directed DNA polymerase</keyword>
<evidence type="ECO:0000313" key="2">
    <source>
        <dbReference type="Proteomes" id="UP001054945"/>
    </source>
</evidence>
<comment type="caution">
    <text evidence="1">The sequence shown here is derived from an EMBL/GenBank/DDBJ whole genome shotgun (WGS) entry which is preliminary data.</text>
</comment>
<protein>
    <submittedName>
        <fullName evidence="1">Reverse transcriptase</fullName>
    </submittedName>
</protein>
<keyword evidence="1" id="KW-0808">Transferase</keyword>
<dbReference type="Proteomes" id="UP001054945">
    <property type="component" value="Unassembled WGS sequence"/>
</dbReference>
<gene>
    <name evidence="1" type="ORF">CEXT_107071</name>
</gene>
<keyword evidence="1" id="KW-0548">Nucleotidyltransferase</keyword>
<proteinExistence type="predicted"/>
<sequence>MLTKAIASLDYISPFTIVIQHVKEIDIVFADALSRINIATIETPSHIDFQEMANNQKSDKELSEILAHPDKSSLVLQPFPMDDYAIELYCDVAFNRIPTFVPEVD</sequence>
<accession>A0AAV4NLW7</accession>